<dbReference type="PANTHER" id="PTHR12137">
    <property type="entry name" value="CARBOHYDRATE SULFOTRANSFERASE"/>
    <property type="match status" value="1"/>
</dbReference>
<dbReference type="AlphaFoldDB" id="A0A563E8T3"/>
<reference evidence="9 10" key="1">
    <citation type="submission" date="2019-05" db="EMBL/GenBank/DDBJ databases">
        <authorList>
            <person name="Lee S.D."/>
        </authorList>
    </citation>
    <scope>NUCLEOTIDE SEQUENCE [LARGE SCALE GENOMIC DNA]</scope>
    <source>
        <strain evidence="9 10">C5-26</strain>
    </source>
</reference>
<dbReference type="Pfam" id="PF03567">
    <property type="entry name" value="Sulfotransfer_2"/>
    <property type="match status" value="1"/>
</dbReference>
<evidence type="ECO:0000256" key="6">
    <source>
        <dbReference type="ARBA" id="ARBA00023136"/>
    </source>
</evidence>
<evidence type="ECO:0000313" key="10">
    <source>
        <dbReference type="Proteomes" id="UP000320244"/>
    </source>
</evidence>
<dbReference type="SUPFAM" id="SSF53448">
    <property type="entry name" value="Nucleotide-diphospho-sugar transferases"/>
    <property type="match status" value="1"/>
</dbReference>
<dbReference type="InterPro" id="IPR005331">
    <property type="entry name" value="Sulfotransferase"/>
</dbReference>
<organism evidence="9 10">
    <name type="scientific">Leekyejoonella antrihumi</name>
    <dbReference type="NCBI Taxonomy" id="1660198"/>
    <lineage>
        <taxon>Bacteria</taxon>
        <taxon>Bacillati</taxon>
        <taxon>Actinomycetota</taxon>
        <taxon>Actinomycetes</taxon>
        <taxon>Micrococcales</taxon>
        <taxon>Dermacoccaceae</taxon>
        <taxon>Leekyejoonella</taxon>
    </lineage>
</organism>
<comment type="subcellular location">
    <subcellularLocation>
        <location evidence="1">Golgi apparatus membrane</location>
        <topology evidence="1">Single-pass type II membrane protein</topology>
    </subcellularLocation>
</comment>
<evidence type="ECO:0000256" key="2">
    <source>
        <dbReference type="ARBA" id="ARBA00022679"/>
    </source>
</evidence>
<keyword evidence="3" id="KW-0812">Transmembrane</keyword>
<reference evidence="9 10" key="2">
    <citation type="submission" date="2019-08" db="EMBL/GenBank/DDBJ databases">
        <title>Jejuicoccus antrihumi gen. nov., sp. nov., a new member of the family Dermacoccaceae isolated from a cave.</title>
        <authorList>
            <person name="Schumann P."/>
            <person name="Kim I.S."/>
        </authorList>
    </citation>
    <scope>NUCLEOTIDE SEQUENCE [LARGE SCALE GENOMIC DNA]</scope>
    <source>
        <strain evidence="9 10">C5-26</strain>
    </source>
</reference>
<dbReference type="GO" id="GO:0008146">
    <property type="term" value="F:sulfotransferase activity"/>
    <property type="evidence" value="ECO:0007669"/>
    <property type="project" value="InterPro"/>
</dbReference>
<evidence type="ECO:0000256" key="3">
    <source>
        <dbReference type="ARBA" id="ARBA00022692"/>
    </source>
</evidence>
<proteinExistence type="predicted"/>
<dbReference type="PANTHER" id="PTHR12137:SF54">
    <property type="entry name" value="CARBOHYDRATE SULFOTRANSFERASE"/>
    <property type="match status" value="1"/>
</dbReference>
<dbReference type="InterPro" id="IPR029044">
    <property type="entry name" value="Nucleotide-diphossugar_trans"/>
</dbReference>
<dbReference type="RefSeq" id="WP_146315201.1">
    <property type="nucleotide sequence ID" value="NZ_VCQV01000003.1"/>
</dbReference>
<evidence type="ECO:0000256" key="8">
    <source>
        <dbReference type="SAM" id="MobiDB-lite"/>
    </source>
</evidence>
<sequence length="602" mass="65867">MNESRAISAVLPRARALVLDRWQVVYVITPKAMCTSILWLMAGLQDEDLAATAHSRTAEVTRAMAVHDATAWQHTPLLHELPEERIAQLTGDPGWFRFAVSRHPVDRLWSAWQSKLLLREPAYAARYTTARWCPRPLADVPPSADGCAMLAEDFSAFVTALADDPQLLNADQHWAPQAYLLQPDAFPYTELGRVEDVAATLGRLERHLRARGRPGSLQPRHRNAGLLPRQAVLRDKKLLRRVEALYALDMDRFGYQPADPGCLPTEQITAVAMTALSELADRHERIGDLYRLLPPTRATTSQPTAARRPTSTSSQPQPAVSLIVLTDAATPELAIPEDVECICLPAPPSPSTTAQPRDLRVTPQPSVPAAARRFQAGLDATTGDIVVLCRDVLALSPGWPGRVRRALNDPDVGLVGALIEPAGQPELRLVGVEFVDQVLNCRWRTARADEHTGAEPVEVPLVSSTFLAVRRRTLAYLGGLDTGMRSDAWHDVELSMRARRCDLATVVLPDVVAVWHAPAAAEATLEYVYDLLRLAAVHLERERFADLVAALRVSPVLPAALAKVLTSDVGARRTRMDVIALQPAALLLTARTADGVRDGLAS</sequence>
<evidence type="ECO:0000256" key="5">
    <source>
        <dbReference type="ARBA" id="ARBA00023034"/>
    </source>
</evidence>
<feature type="compositionally biased region" description="Polar residues" evidence="8">
    <location>
        <begin position="297"/>
        <end position="317"/>
    </location>
</feature>
<dbReference type="GO" id="GO:0016051">
    <property type="term" value="P:carbohydrate biosynthetic process"/>
    <property type="evidence" value="ECO:0007669"/>
    <property type="project" value="InterPro"/>
</dbReference>
<keyword evidence="10" id="KW-1185">Reference proteome</keyword>
<keyword evidence="4" id="KW-1133">Transmembrane helix</keyword>
<evidence type="ECO:0000256" key="7">
    <source>
        <dbReference type="ARBA" id="ARBA00023180"/>
    </source>
</evidence>
<dbReference type="Proteomes" id="UP000320244">
    <property type="component" value="Unassembled WGS sequence"/>
</dbReference>
<comment type="caution">
    <text evidence="9">The sequence shown here is derived from an EMBL/GenBank/DDBJ whole genome shotgun (WGS) entry which is preliminary data.</text>
</comment>
<keyword evidence="2" id="KW-0808">Transferase</keyword>
<dbReference type="GO" id="GO:0016020">
    <property type="term" value="C:membrane"/>
    <property type="evidence" value="ECO:0007669"/>
    <property type="project" value="InterPro"/>
</dbReference>
<name>A0A563E8T3_9MICO</name>
<keyword evidence="5" id="KW-0333">Golgi apparatus</keyword>
<dbReference type="Gene3D" id="3.90.550.10">
    <property type="entry name" value="Spore Coat Polysaccharide Biosynthesis Protein SpsA, Chain A"/>
    <property type="match status" value="1"/>
</dbReference>
<dbReference type="EMBL" id="VCQV01000003">
    <property type="protein sequence ID" value="TWP38224.1"/>
    <property type="molecule type" value="Genomic_DNA"/>
</dbReference>
<accession>A0A563E8T3</accession>
<evidence type="ECO:0000256" key="4">
    <source>
        <dbReference type="ARBA" id="ARBA00022989"/>
    </source>
</evidence>
<protein>
    <recommendedName>
        <fullName evidence="11">Sulfotransferase family protein</fullName>
    </recommendedName>
</protein>
<keyword evidence="7" id="KW-0325">Glycoprotein</keyword>
<evidence type="ECO:0000313" key="9">
    <source>
        <dbReference type="EMBL" id="TWP38224.1"/>
    </source>
</evidence>
<evidence type="ECO:0008006" key="11">
    <source>
        <dbReference type="Google" id="ProtNLM"/>
    </source>
</evidence>
<keyword evidence="6" id="KW-0472">Membrane</keyword>
<feature type="region of interest" description="Disordered" evidence="8">
    <location>
        <begin position="296"/>
        <end position="317"/>
    </location>
</feature>
<evidence type="ECO:0000256" key="1">
    <source>
        <dbReference type="ARBA" id="ARBA00004323"/>
    </source>
</evidence>
<gene>
    <name evidence="9" type="ORF">FGL98_03070</name>
</gene>
<dbReference type="OrthoDB" id="5143361at2"/>
<dbReference type="InterPro" id="IPR018011">
    <property type="entry name" value="Carb_sulfotrans_8-10"/>
</dbReference>